<accession>A0A6A7BYG0</accession>
<evidence type="ECO:0000313" key="2">
    <source>
        <dbReference type="Proteomes" id="UP000799421"/>
    </source>
</evidence>
<organism evidence="1 2">
    <name type="scientific">Piedraia hortae CBS 480.64</name>
    <dbReference type="NCBI Taxonomy" id="1314780"/>
    <lineage>
        <taxon>Eukaryota</taxon>
        <taxon>Fungi</taxon>
        <taxon>Dikarya</taxon>
        <taxon>Ascomycota</taxon>
        <taxon>Pezizomycotina</taxon>
        <taxon>Dothideomycetes</taxon>
        <taxon>Dothideomycetidae</taxon>
        <taxon>Capnodiales</taxon>
        <taxon>Piedraiaceae</taxon>
        <taxon>Piedraia</taxon>
    </lineage>
</organism>
<gene>
    <name evidence="1" type="ORF">K470DRAFT_92772</name>
</gene>
<protein>
    <submittedName>
        <fullName evidence="1">Uncharacterized protein</fullName>
    </submittedName>
</protein>
<keyword evidence="2" id="KW-1185">Reference proteome</keyword>
<dbReference type="AlphaFoldDB" id="A0A6A7BYG0"/>
<name>A0A6A7BYG0_9PEZI</name>
<proteinExistence type="predicted"/>
<dbReference type="EMBL" id="MU005989">
    <property type="protein sequence ID" value="KAF2859735.1"/>
    <property type="molecule type" value="Genomic_DNA"/>
</dbReference>
<reference evidence="1" key="1">
    <citation type="journal article" date="2020" name="Stud. Mycol.">
        <title>101 Dothideomycetes genomes: a test case for predicting lifestyles and emergence of pathogens.</title>
        <authorList>
            <person name="Haridas S."/>
            <person name="Albert R."/>
            <person name="Binder M."/>
            <person name="Bloem J."/>
            <person name="Labutti K."/>
            <person name="Salamov A."/>
            <person name="Andreopoulos B."/>
            <person name="Baker S."/>
            <person name="Barry K."/>
            <person name="Bills G."/>
            <person name="Bluhm B."/>
            <person name="Cannon C."/>
            <person name="Castanera R."/>
            <person name="Culley D."/>
            <person name="Daum C."/>
            <person name="Ezra D."/>
            <person name="Gonzalez J."/>
            <person name="Henrissat B."/>
            <person name="Kuo A."/>
            <person name="Liang C."/>
            <person name="Lipzen A."/>
            <person name="Lutzoni F."/>
            <person name="Magnuson J."/>
            <person name="Mondo S."/>
            <person name="Nolan M."/>
            <person name="Ohm R."/>
            <person name="Pangilinan J."/>
            <person name="Park H.-J."/>
            <person name="Ramirez L."/>
            <person name="Alfaro M."/>
            <person name="Sun H."/>
            <person name="Tritt A."/>
            <person name="Yoshinaga Y."/>
            <person name="Zwiers L.-H."/>
            <person name="Turgeon B."/>
            <person name="Goodwin S."/>
            <person name="Spatafora J."/>
            <person name="Crous P."/>
            <person name="Grigoriev I."/>
        </authorList>
    </citation>
    <scope>NUCLEOTIDE SEQUENCE</scope>
    <source>
        <strain evidence="1">CBS 480.64</strain>
    </source>
</reference>
<evidence type="ECO:0000313" key="1">
    <source>
        <dbReference type="EMBL" id="KAF2859735.1"/>
    </source>
</evidence>
<sequence length="149" mass="16411">MQMGIFVDAGMYTQRPHTDEDRLAGPVMWSMLSGKETDTTILASERSFGGWKRDGRIFKIDSGRSCAARGYRHLYIWTVSLQQLREKRGGEEGGSIELQPSLLNESTTVAISAPDCTIGKTFTCSITVPPCFSSSNGRKVKTGSYTCSR</sequence>
<dbReference type="Proteomes" id="UP000799421">
    <property type="component" value="Unassembled WGS sequence"/>
</dbReference>